<evidence type="ECO:0000313" key="8">
    <source>
        <dbReference type="Proteomes" id="UP001642540"/>
    </source>
</evidence>
<feature type="domain" description="Glucose-methanol-choline oxidoreductase N-terminal" evidence="5">
    <location>
        <begin position="46"/>
        <end position="341"/>
    </location>
</feature>
<evidence type="ECO:0008006" key="9">
    <source>
        <dbReference type="Google" id="ProtNLM"/>
    </source>
</evidence>
<dbReference type="EMBL" id="CAXLJM020000081">
    <property type="protein sequence ID" value="CAL8130338.1"/>
    <property type="molecule type" value="Genomic_DNA"/>
</dbReference>
<evidence type="ECO:0000256" key="2">
    <source>
        <dbReference type="ARBA" id="ARBA00010790"/>
    </source>
</evidence>
<evidence type="ECO:0000256" key="4">
    <source>
        <dbReference type="ARBA" id="ARBA00022827"/>
    </source>
</evidence>
<comment type="cofactor">
    <cofactor evidence="1">
        <name>FAD</name>
        <dbReference type="ChEBI" id="CHEBI:57692"/>
    </cofactor>
</comment>
<evidence type="ECO:0000259" key="6">
    <source>
        <dbReference type="Pfam" id="PF05199"/>
    </source>
</evidence>
<dbReference type="SUPFAM" id="SSF54373">
    <property type="entry name" value="FAD-linked reductases, C-terminal domain"/>
    <property type="match status" value="1"/>
</dbReference>
<dbReference type="Pfam" id="PF00732">
    <property type="entry name" value="GMC_oxred_N"/>
    <property type="match status" value="1"/>
</dbReference>
<keyword evidence="4" id="KW-0274">FAD</keyword>
<protein>
    <recommendedName>
        <fullName evidence="9">Oxygen-dependent choline dehydrogenase</fullName>
    </recommendedName>
</protein>
<accession>A0ABP1RLS3</accession>
<reference evidence="7 8" key="1">
    <citation type="submission" date="2024-08" db="EMBL/GenBank/DDBJ databases">
        <authorList>
            <person name="Cucini C."/>
            <person name="Frati F."/>
        </authorList>
    </citation>
    <scope>NUCLEOTIDE SEQUENCE [LARGE SCALE GENOMIC DNA]</scope>
</reference>
<dbReference type="SUPFAM" id="SSF51905">
    <property type="entry name" value="FAD/NAD(P)-binding domain"/>
    <property type="match status" value="1"/>
</dbReference>
<comment type="caution">
    <text evidence="7">The sequence shown here is derived from an EMBL/GenBank/DDBJ whole genome shotgun (WGS) entry which is preliminary data.</text>
</comment>
<name>A0ABP1RLS3_9HEXA</name>
<feature type="domain" description="Glucose-methanol-choline oxidoreductase C-terminal" evidence="6">
    <location>
        <begin position="437"/>
        <end position="582"/>
    </location>
</feature>
<dbReference type="Proteomes" id="UP001642540">
    <property type="component" value="Unassembled WGS sequence"/>
</dbReference>
<evidence type="ECO:0000313" key="7">
    <source>
        <dbReference type="EMBL" id="CAL8130338.1"/>
    </source>
</evidence>
<organism evidence="7 8">
    <name type="scientific">Orchesella dallaii</name>
    <dbReference type="NCBI Taxonomy" id="48710"/>
    <lineage>
        <taxon>Eukaryota</taxon>
        <taxon>Metazoa</taxon>
        <taxon>Ecdysozoa</taxon>
        <taxon>Arthropoda</taxon>
        <taxon>Hexapoda</taxon>
        <taxon>Collembola</taxon>
        <taxon>Entomobryomorpha</taxon>
        <taxon>Entomobryoidea</taxon>
        <taxon>Orchesellidae</taxon>
        <taxon>Orchesellinae</taxon>
        <taxon>Orchesella</taxon>
    </lineage>
</organism>
<dbReference type="InterPro" id="IPR007867">
    <property type="entry name" value="GMC_OxRtase_C"/>
</dbReference>
<gene>
    <name evidence="7" type="ORF">ODALV1_LOCUS23682</name>
</gene>
<comment type="similarity">
    <text evidence="2">Belongs to the GMC oxidoreductase family.</text>
</comment>
<proteinExistence type="inferred from homology"/>
<sequence length="594" mass="65850">MKLAAFVLGSIPILIQFYARKYLEEDRVKTLTELDNDLNLPRIKEYDFIVVGAGTAGCIIAGRLSEQFNVLLLEAGGEPVPASQVPYYVLDVASDPDTNYFWPSVPQRLVSLDTGGIVSSHLGKMLGGSGSHNDMVHNRGSPHDYDNYARIANDSSWTYENVLEYHKKYENFIGELFTGEYDENYGHDGPIIVDTDTPPFLPIWFDVARELGYNIADPNGYQTESFTPMAKAINQGQRSSSYNQYIKPVMGSRQNLTVHPYSMATQVLIDSNNKAYGVLYERHGIPQIAHATNEVIISSGVYSSPLLLMKSGVGPRDQLEEAGIPVKHELPSLGQNLADHLMFILGDIEYNSSIIPYIPRMPKEEDFEEMIQTYQETGEGILGHLQEGPEAYIVSSRAKQDGQENWPDLQIVYDPMCPAAEGDDLPISCMYIFLARPKSRGNVKLNTTAYKEGERIDDVKLALIDFQIFEGEGSSDMDVLVEGIEFMLSVVNSETLKKFGAVYTGEPHPACVEHEFLSKEYWRCSITRFVLSGYHATGTCSLGSVVDSKFRVQGISNLRVADASVFPAVPNSNLNAPVMMLAEKAAAEIAAAWV</sequence>
<dbReference type="InterPro" id="IPR012132">
    <property type="entry name" value="GMC_OxRdtase"/>
</dbReference>
<dbReference type="Gene3D" id="3.30.560.10">
    <property type="entry name" value="Glucose Oxidase, domain 3"/>
    <property type="match status" value="1"/>
</dbReference>
<dbReference type="Pfam" id="PF05199">
    <property type="entry name" value="GMC_oxred_C"/>
    <property type="match status" value="1"/>
</dbReference>
<dbReference type="InterPro" id="IPR000172">
    <property type="entry name" value="GMC_OxRdtase_N"/>
</dbReference>
<evidence type="ECO:0000256" key="3">
    <source>
        <dbReference type="ARBA" id="ARBA00022630"/>
    </source>
</evidence>
<dbReference type="Gene3D" id="3.50.50.60">
    <property type="entry name" value="FAD/NAD(P)-binding domain"/>
    <property type="match status" value="1"/>
</dbReference>
<evidence type="ECO:0000256" key="1">
    <source>
        <dbReference type="ARBA" id="ARBA00001974"/>
    </source>
</evidence>
<dbReference type="InterPro" id="IPR036188">
    <property type="entry name" value="FAD/NAD-bd_sf"/>
</dbReference>
<dbReference type="PIRSF" id="PIRSF000137">
    <property type="entry name" value="Alcohol_oxidase"/>
    <property type="match status" value="1"/>
</dbReference>
<keyword evidence="3" id="KW-0285">Flavoprotein</keyword>
<evidence type="ECO:0000259" key="5">
    <source>
        <dbReference type="Pfam" id="PF00732"/>
    </source>
</evidence>
<keyword evidence="8" id="KW-1185">Reference proteome</keyword>
<dbReference type="PANTHER" id="PTHR11552">
    <property type="entry name" value="GLUCOSE-METHANOL-CHOLINE GMC OXIDOREDUCTASE"/>
    <property type="match status" value="1"/>
</dbReference>
<dbReference type="PANTHER" id="PTHR11552:SF147">
    <property type="entry name" value="CHOLINE DEHYDROGENASE, MITOCHONDRIAL"/>
    <property type="match status" value="1"/>
</dbReference>